<dbReference type="RefSeq" id="WP_166032865.1">
    <property type="nucleotide sequence ID" value="NZ_CP048877.1"/>
</dbReference>
<evidence type="ECO:0000256" key="1">
    <source>
        <dbReference type="ARBA" id="ARBA00004236"/>
    </source>
</evidence>
<proteinExistence type="predicted"/>
<keyword evidence="6" id="KW-0969">Cilium</keyword>
<keyword evidence="2" id="KW-1003">Cell membrane</keyword>
<evidence type="ECO:0000313" key="7">
    <source>
        <dbReference type="Proteomes" id="UP000502179"/>
    </source>
</evidence>
<name>A0A6G7PY81_9BACT</name>
<evidence type="ECO:0000313" key="6">
    <source>
        <dbReference type="EMBL" id="QIJ72649.1"/>
    </source>
</evidence>
<organism evidence="6 7">
    <name type="scientific">Thermosulfuriphilus ammonigenes</name>
    <dbReference type="NCBI Taxonomy" id="1936021"/>
    <lineage>
        <taxon>Bacteria</taxon>
        <taxon>Pseudomonadati</taxon>
        <taxon>Thermodesulfobacteriota</taxon>
        <taxon>Thermodesulfobacteria</taxon>
        <taxon>Thermodesulfobacteriales</taxon>
        <taxon>Thermodesulfobacteriaceae</taxon>
        <taxon>Thermosulfuriphilus</taxon>
    </lineage>
</organism>
<evidence type="ECO:0000256" key="3">
    <source>
        <dbReference type="ARBA" id="ARBA00022692"/>
    </source>
</evidence>
<dbReference type="AlphaFoldDB" id="A0A6G7PY81"/>
<protein>
    <submittedName>
        <fullName evidence="6">Flagellar biosynthetic protein FliO</fullName>
    </submittedName>
</protein>
<keyword evidence="7" id="KW-1185">Reference proteome</keyword>
<keyword evidence="6" id="KW-0282">Flagellum</keyword>
<sequence length="99" mass="10764">METTFPLIKMLAGLALTLAVIIFLYYLAGRVRMLRGLKEGPIRLLAVRALTPKSHVALVEVAGRRLLLGIGEAGVRLIKDLGPEEFSRALSEAEGQHEG</sequence>
<dbReference type="InterPro" id="IPR022781">
    <property type="entry name" value="Flagellar_biosynth_FliO"/>
</dbReference>
<reference evidence="6 7" key="1">
    <citation type="submission" date="2020-02" db="EMBL/GenBank/DDBJ databases">
        <title>Genome analysis of Thermosulfuriphilus ammonigenes ST65T, an anaerobic thermophilic chemolithoautotrophic bacterium isolated from a deep-sea hydrothermal vent.</title>
        <authorList>
            <person name="Slobodkina G."/>
            <person name="Allioux M."/>
            <person name="Merkel A."/>
            <person name="Alain K."/>
            <person name="Jebbar M."/>
            <person name="Slobodkin A."/>
        </authorList>
    </citation>
    <scope>NUCLEOTIDE SEQUENCE [LARGE SCALE GENOMIC DNA]</scope>
    <source>
        <strain evidence="6 7">ST65</strain>
    </source>
</reference>
<evidence type="ECO:0000256" key="4">
    <source>
        <dbReference type="ARBA" id="ARBA00022989"/>
    </source>
</evidence>
<dbReference type="Pfam" id="PF04347">
    <property type="entry name" value="FliO"/>
    <property type="match status" value="1"/>
</dbReference>
<keyword evidence="3" id="KW-0812">Transmembrane</keyword>
<dbReference type="GO" id="GO:0016020">
    <property type="term" value="C:membrane"/>
    <property type="evidence" value="ECO:0007669"/>
    <property type="project" value="InterPro"/>
</dbReference>
<dbReference type="Proteomes" id="UP000502179">
    <property type="component" value="Chromosome"/>
</dbReference>
<gene>
    <name evidence="6" type="ORF">G4V39_10345</name>
</gene>
<dbReference type="KEGG" id="tav:G4V39_10345"/>
<accession>A0A6G7PY81</accession>
<evidence type="ECO:0000256" key="2">
    <source>
        <dbReference type="ARBA" id="ARBA00022475"/>
    </source>
</evidence>
<comment type="subcellular location">
    <subcellularLocation>
        <location evidence="1">Cell membrane</location>
    </subcellularLocation>
</comment>
<keyword evidence="4" id="KW-1133">Transmembrane helix</keyword>
<evidence type="ECO:0000256" key="5">
    <source>
        <dbReference type="ARBA" id="ARBA00023136"/>
    </source>
</evidence>
<dbReference type="EMBL" id="CP048877">
    <property type="protein sequence ID" value="QIJ72649.1"/>
    <property type="molecule type" value="Genomic_DNA"/>
</dbReference>
<keyword evidence="5" id="KW-0472">Membrane</keyword>
<keyword evidence="6" id="KW-0966">Cell projection</keyword>
<dbReference type="GO" id="GO:0044781">
    <property type="term" value="P:bacterial-type flagellum organization"/>
    <property type="evidence" value="ECO:0007669"/>
    <property type="project" value="InterPro"/>
</dbReference>